<accession>A0ACC0Z5Z1</accession>
<dbReference type="EMBL" id="CM047738">
    <property type="protein sequence ID" value="KAJ0045343.1"/>
    <property type="molecule type" value="Genomic_DNA"/>
</dbReference>
<name>A0ACC0Z5Z1_9ROSI</name>
<gene>
    <name evidence="1" type="ORF">Pint_06624</name>
</gene>
<dbReference type="Proteomes" id="UP001163603">
    <property type="component" value="Chromosome 3"/>
</dbReference>
<sequence length="81" mass="9569">MGKITELRGDLKRLVKELEDLDNAQIYNFKRMKSYVLNEQQFKLAGTEMNPEKVEAYKLDHEENRIFLFDWDGSSKRNQGG</sequence>
<organism evidence="1 2">
    <name type="scientific">Pistacia integerrima</name>
    <dbReference type="NCBI Taxonomy" id="434235"/>
    <lineage>
        <taxon>Eukaryota</taxon>
        <taxon>Viridiplantae</taxon>
        <taxon>Streptophyta</taxon>
        <taxon>Embryophyta</taxon>
        <taxon>Tracheophyta</taxon>
        <taxon>Spermatophyta</taxon>
        <taxon>Magnoliopsida</taxon>
        <taxon>eudicotyledons</taxon>
        <taxon>Gunneridae</taxon>
        <taxon>Pentapetalae</taxon>
        <taxon>rosids</taxon>
        <taxon>malvids</taxon>
        <taxon>Sapindales</taxon>
        <taxon>Anacardiaceae</taxon>
        <taxon>Pistacia</taxon>
    </lineage>
</organism>
<proteinExistence type="predicted"/>
<keyword evidence="2" id="KW-1185">Reference proteome</keyword>
<evidence type="ECO:0000313" key="2">
    <source>
        <dbReference type="Proteomes" id="UP001163603"/>
    </source>
</evidence>
<reference evidence="2" key="1">
    <citation type="journal article" date="2023" name="G3 (Bethesda)">
        <title>Genome assembly and association tests identify interacting loci associated with vigor, precocity, and sex in interspecific pistachio rootstocks.</title>
        <authorList>
            <person name="Palmer W."/>
            <person name="Jacygrad E."/>
            <person name="Sagayaradj S."/>
            <person name="Cavanaugh K."/>
            <person name="Han R."/>
            <person name="Bertier L."/>
            <person name="Beede B."/>
            <person name="Kafkas S."/>
            <person name="Golino D."/>
            <person name="Preece J."/>
            <person name="Michelmore R."/>
        </authorList>
    </citation>
    <scope>NUCLEOTIDE SEQUENCE [LARGE SCALE GENOMIC DNA]</scope>
</reference>
<comment type="caution">
    <text evidence="1">The sequence shown here is derived from an EMBL/GenBank/DDBJ whole genome shotgun (WGS) entry which is preliminary data.</text>
</comment>
<evidence type="ECO:0000313" key="1">
    <source>
        <dbReference type="EMBL" id="KAJ0045343.1"/>
    </source>
</evidence>
<protein>
    <submittedName>
        <fullName evidence="1">Uncharacterized protein</fullName>
    </submittedName>
</protein>